<sequence>MSSRCGCDLVVGVINALALVIKNEKGTERPPGVKAAKARGKKKMVEGNAFSELQTMWSIKQHDLASKEWLSKMKLLDSLVAKQTLVDYEEALKKKLIDDFKFLVLGLLSYCDGVLVSVFLTYRYCSGHELMFNEHWEHWEH</sequence>
<keyword evidence="1" id="KW-1133">Transmembrane helix</keyword>
<keyword evidence="1" id="KW-0472">Membrane</keyword>
<comment type="caution">
    <text evidence="2">The sequence shown here is derived from an EMBL/GenBank/DDBJ whole genome shotgun (WGS) entry which is preliminary data.</text>
</comment>
<accession>A0A8S9L182</accession>
<evidence type="ECO:0000313" key="2">
    <source>
        <dbReference type="EMBL" id="KAF2599821.1"/>
    </source>
</evidence>
<gene>
    <name evidence="2" type="ORF">F2Q68_00012267</name>
</gene>
<proteinExistence type="predicted"/>
<feature type="transmembrane region" description="Helical" evidence="1">
    <location>
        <begin position="102"/>
        <end position="122"/>
    </location>
</feature>
<dbReference type="Proteomes" id="UP000712281">
    <property type="component" value="Unassembled WGS sequence"/>
</dbReference>
<dbReference type="AlphaFoldDB" id="A0A8S9L182"/>
<dbReference type="EMBL" id="QGKW02000717">
    <property type="protein sequence ID" value="KAF2599821.1"/>
    <property type="molecule type" value="Genomic_DNA"/>
</dbReference>
<evidence type="ECO:0000256" key="1">
    <source>
        <dbReference type="SAM" id="Phobius"/>
    </source>
</evidence>
<protein>
    <submittedName>
        <fullName evidence="2">Uncharacterized protein</fullName>
    </submittedName>
</protein>
<reference evidence="2" key="1">
    <citation type="submission" date="2019-12" db="EMBL/GenBank/DDBJ databases">
        <title>Genome sequencing and annotation of Brassica cretica.</title>
        <authorList>
            <person name="Studholme D.J."/>
            <person name="Sarris P.F."/>
        </authorList>
    </citation>
    <scope>NUCLEOTIDE SEQUENCE</scope>
    <source>
        <strain evidence="2">PFS-001/15</strain>
        <tissue evidence="2">Leaf</tissue>
    </source>
</reference>
<name>A0A8S9L182_BRACR</name>
<evidence type="ECO:0000313" key="3">
    <source>
        <dbReference type="Proteomes" id="UP000712281"/>
    </source>
</evidence>
<keyword evidence="1" id="KW-0812">Transmembrane</keyword>
<organism evidence="2 3">
    <name type="scientific">Brassica cretica</name>
    <name type="common">Mustard</name>
    <dbReference type="NCBI Taxonomy" id="69181"/>
    <lineage>
        <taxon>Eukaryota</taxon>
        <taxon>Viridiplantae</taxon>
        <taxon>Streptophyta</taxon>
        <taxon>Embryophyta</taxon>
        <taxon>Tracheophyta</taxon>
        <taxon>Spermatophyta</taxon>
        <taxon>Magnoliopsida</taxon>
        <taxon>eudicotyledons</taxon>
        <taxon>Gunneridae</taxon>
        <taxon>Pentapetalae</taxon>
        <taxon>rosids</taxon>
        <taxon>malvids</taxon>
        <taxon>Brassicales</taxon>
        <taxon>Brassicaceae</taxon>
        <taxon>Brassiceae</taxon>
        <taxon>Brassica</taxon>
    </lineage>
</organism>